<feature type="compositionally biased region" description="Basic and acidic residues" evidence="1">
    <location>
        <begin position="484"/>
        <end position="499"/>
    </location>
</feature>
<feature type="compositionally biased region" description="Acidic residues" evidence="1">
    <location>
        <begin position="58"/>
        <end position="68"/>
    </location>
</feature>
<evidence type="ECO:0000259" key="2">
    <source>
        <dbReference type="Pfam" id="PF22893"/>
    </source>
</evidence>
<feature type="domain" description="Ubiquitin-like" evidence="2">
    <location>
        <begin position="545"/>
        <end position="627"/>
    </location>
</feature>
<comment type="caution">
    <text evidence="3">The sequence shown here is derived from an EMBL/GenBank/DDBJ whole genome shotgun (WGS) entry which is preliminary data.</text>
</comment>
<feature type="region of interest" description="Disordered" evidence="1">
    <location>
        <begin position="484"/>
        <end position="548"/>
    </location>
</feature>
<dbReference type="PANTHER" id="PTHR45691">
    <property type="entry name" value="PROTEIN DIAPHANOUS"/>
    <property type="match status" value="1"/>
</dbReference>
<feature type="compositionally biased region" description="Pro residues" evidence="1">
    <location>
        <begin position="632"/>
        <end position="647"/>
    </location>
</feature>
<proteinExistence type="predicted"/>
<feature type="compositionally biased region" description="Basic and acidic residues" evidence="1">
    <location>
        <begin position="118"/>
        <end position="131"/>
    </location>
</feature>
<feature type="region of interest" description="Disordered" evidence="1">
    <location>
        <begin position="242"/>
        <end position="264"/>
    </location>
</feature>
<feature type="compositionally biased region" description="Basic and acidic residues" evidence="1">
    <location>
        <begin position="303"/>
        <end position="314"/>
    </location>
</feature>
<dbReference type="Proteomes" id="UP001521116">
    <property type="component" value="Unassembled WGS sequence"/>
</dbReference>
<feature type="compositionally biased region" description="Acidic residues" evidence="1">
    <location>
        <begin position="140"/>
        <end position="150"/>
    </location>
</feature>
<dbReference type="EMBL" id="JAJVDC020000168">
    <property type="protein sequence ID" value="KAL1620487.1"/>
    <property type="molecule type" value="Genomic_DNA"/>
</dbReference>
<accession>A0ABR3SGP7</accession>
<feature type="compositionally biased region" description="Pro residues" evidence="1">
    <location>
        <begin position="322"/>
        <end position="349"/>
    </location>
</feature>
<feature type="region of interest" description="Disordered" evidence="1">
    <location>
        <begin position="627"/>
        <end position="696"/>
    </location>
</feature>
<dbReference type="InterPro" id="IPR054464">
    <property type="entry name" value="ULD_fung"/>
</dbReference>
<evidence type="ECO:0000313" key="3">
    <source>
        <dbReference type="EMBL" id="KAL1620487.1"/>
    </source>
</evidence>
<keyword evidence="4" id="KW-1185">Reference proteome</keyword>
<feature type="compositionally biased region" description="Basic residues" evidence="1">
    <location>
        <begin position="1"/>
        <end position="11"/>
    </location>
</feature>
<feature type="compositionally biased region" description="Pro residues" evidence="1">
    <location>
        <begin position="288"/>
        <end position="298"/>
    </location>
</feature>
<feature type="compositionally biased region" description="Basic and acidic residues" evidence="1">
    <location>
        <begin position="507"/>
        <end position="534"/>
    </location>
</feature>
<feature type="compositionally biased region" description="Basic and acidic residues" evidence="1">
    <location>
        <begin position="665"/>
        <end position="674"/>
    </location>
</feature>
<reference evidence="3 4" key="1">
    <citation type="submission" date="2024-02" db="EMBL/GenBank/DDBJ databases">
        <title>De novo assembly and annotation of 12 fungi associated with fruit tree decline syndrome in Ontario, Canada.</title>
        <authorList>
            <person name="Sulman M."/>
            <person name="Ellouze W."/>
            <person name="Ilyukhin E."/>
        </authorList>
    </citation>
    <scope>NUCLEOTIDE SEQUENCE [LARGE SCALE GENOMIC DNA]</scope>
    <source>
        <strain evidence="3 4">M1-105</strain>
    </source>
</reference>
<feature type="region of interest" description="Disordered" evidence="1">
    <location>
        <begin position="1"/>
        <end position="176"/>
    </location>
</feature>
<evidence type="ECO:0000313" key="4">
    <source>
        <dbReference type="Proteomes" id="UP001521116"/>
    </source>
</evidence>
<dbReference type="InterPro" id="IPR051412">
    <property type="entry name" value="Formin_Homology_Diaphanous_sf"/>
</dbReference>
<evidence type="ECO:0000256" key="1">
    <source>
        <dbReference type="SAM" id="MobiDB-lite"/>
    </source>
</evidence>
<sequence>MLISHPPRRTSIHFIHSSGSEHHSTSDEDFAGVRVDSNAGSHDDTDESYENSERDYDLVDDFDDDIEPSDSASRPRATRSNSRHRAPSESRPAAPRRSRTHAAAAPEAPPPRRRRPLHREQYSRERSEHSAPRRRPVSGDLDDVAYEDDYPGYPSRGPPPGHHPHNQWAHIPSHPGATSGYAPSMMSGYQPNPFNQGMERALVHMPNDPYGYQANPFAPSHANPFSPPNQSMVGGGFYDPPPAGPRPGIGRQRHSIHGGMPGGQPPVHPAGAMMAYYQGFDQHYGMPPPMPYGYPPGPGGYRHSPDHSPDPGRRERARSKPSTPPAAAPPPPPPPIAVAPPPPPPPPALGPIDPTPAEKEAMARAAEHADRLKKLEELLMAQAQAKADKEAAKQRALEDAAIAEAEAKKKGEEDKLAKLHDLIIAQREEQKARDQAIEAARAAEKAEADAKAAKDAAEKKKAAEDAGKLLAAAKKAREEAEAKAAEEAKAAKEAHEKALAEAAAAAEELKKAKEEAEKKAADEAKAKEEAEKKAAAAAAPAPEEKKPPIKFKDAVGRKFSFPWHICCTWKGMEELIKQAFLHVDVIGQHVHDGHYDLVGPDGEIILPQVWETMVQPDWTITMHMWPMEDPAPKSPPPPPPPPMPPLGDPWVGVDMPHRHPSKGKGRGDKVHKILGDPPMPKNRHRGGGGMMPPPPPPPPPIIVDVGEGPAGVHVVSPGMPPPGMHHMGPMAPMPKPKPAKPKPQPNVGFLRWTAGGAIRPAGKGAKKPESPTGGGGGGPTSAATHGGHSQHNGNADAGCVVM</sequence>
<protein>
    <recommendedName>
        <fullName evidence="2">Ubiquitin-like domain-containing protein</fullName>
    </recommendedName>
</protein>
<feature type="region of interest" description="Disordered" evidence="1">
    <location>
        <begin position="758"/>
        <end position="802"/>
    </location>
</feature>
<organism evidence="3 4">
    <name type="scientific">Neofusicoccum ribis</name>
    <dbReference type="NCBI Taxonomy" id="45134"/>
    <lineage>
        <taxon>Eukaryota</taxon>
        <taxon>Fungi</taxon>
        <taxon>Dikarya</taxon>
        <taxon>Ascomycota</taxon>
        <taxon>Pezizomycotina</taxon>
        <taxon>Dothideomycetes</taxon>
        <taxon>Dothideomycetes incertae sedis</taxon>
        <taxon>Botryosphaeriales</taxon>
        <taxon>Botryosphaeriaceae</taxon>
        <taxon>Neofusicoccum</taxon>
    </lineage>
</organism>
<dbReference type="PANTHER" id="PTHR45691:SF6">
    <property type="entry name" value="PROTEIN DIAPHANOUS"/>
    <property type="match status" value="1"/>
</dbReference>
<feature type="compositionally biased region" description="Basic and acidic residues" evidence="1">
    <location>
        <begin position="356"/>
        <end position="369"/>
    </location>
</feature>
<dbReference type="Pfam" id="PF22893">
    <property type="entry name" value="ULD_2"/>
    <property type="match status" value="1"/>
</dbReference>
<gene>
    <name evidence="3" type="ORF">SLS56_009666</name>
</gene>
<name>A0ABR3SGP7_9PEZI</name>
<feature type="region of interest" description="Disordered" evidence="1">
    <location>
        <begin position="288"/>
        <end position="369"/>
    </location>
</feature>